<dbReference type="Gene3D" id="1.20.58.220">
    <property type="entry name" value="Phosphate transport system protein phou homolog 2, domain 2"/>
    <property type="match status" value="1"/>
</dbReference>
<dbReference type="PANTHER" id="PTHR42930:SF2">
    <property type="entry name" value="PHOU DOMAIN-CONTAINING PROTEIN"/>
    <property type="match status" value="1"/>
</dbReference>
<name>A0A075G2M9_9EURY</name>
<dbReference type="SUPFAM" id="SSF109755">
    <property type="entry name" value="PhoU-like"/>
    <property type="match status" value="1"/>
</dbReference>
<dbReference type="InterPro" id="IPR026022">
    <property type="entry name" value="PhoU_dom"/>
</dbReference>
<organism evidence="2">
    <name type="scientific">uncultured marine group II/III euryarchaeote AD1000_72_D09</name>
    <dbReference type="NCBI Taxonomy" id="1457805"/>
    <lineage>
        <taxon>Archaea</taxon>
        <taxon>Methanobacteriati</taxon>
        <taxon>Methanobacteriota</taxon>
        <taxon>environmental samples</taxon>
    </lineage>
</organism>
<evidence type="ECO:0000313" key="2">
    <source>
        <dbReference type="EMBL" id="AIE96067.1"/>
    </source>
</evidence>
<reference evidence="2" key="1">
    <citation type="journal article" date="2014" name="Genome Biol. Evol.">
        <title>Pangenome evidence for extensive interdomain horizontal transfer affecting lineage core and shell genes in uncultured planktonic thaumarchaeota and euryarchaeota.</title>
        <authorList>
            <person name="Deschamps P."/>
            <person name="Zivanovic Y."/>
            <person name="Moreira D."/>
            <person name="Rodriguez-Valera F."/>
            <person name="Lopez-Garcia P."/>
        </authorList>
    </citation>
    <scope>NUCLEOTIDE SEQUENCE</scope>
</reference>
<dbReference type="AlphaFoldDB" id="A0A075G2M9"/>
<dbReference type="EMBL" id="KF900468">
    <property type="protein sequence ID" value="AIE96067.1"/>
    <property type="molecule type" value="Genomic_DNA"/>
</dbReference>
<feature type="domain" description="PhoU" evidence="1">
    <location>
        <begin position="146"/>
        <end position="236"/>
    </location>
</feature>
<dbReference type="InterPro" id="IPR038078">
    <property type="entry name" value="PhoU-like_sf"/>
</dbReference>
<dbReference type="Pfam" id="PF01895">
    <property type="entry name" value="PhoU"/>
    <property type="match status" value="1"/>
</dbReference>
<dbReference type="GO" id="GO:0030643">
    <property type="term" value="P:intracellular phosphate ion homeostasis"/>
    <property type="evidence" value="ECO:0007669"/>
    <property type="project" value="InterPro"/>
</dbReference>
<dbReference type="PANTHER" id="PTHR42930">
    <property type="entry name" value="PHOSPHATE-SPECIFIC TRANSPORT SYSTEM ACCESSORY PROTEIN PHOU"/>
    <property type="match status" value="1"/>
</dbReference>
<sequence length="345" mass="38934">MPIGPGEQDVRRLQLTGGATYTLSLPKPWVKANNLAARDSLRVDWRPSGELSLSPLDVVEEQRTLISLDLDGLPKGALYDHLMGAYISGALEIIVQSERPLNRKVRSEIRRFLRSTRGFEIGEQSDYSARLVSLLNAGELPLQASLNRMYLLLSSLVRDIVDVLGGGDEEMIADHEEREREVDGLQYLIDRQVGSMLDSPHIVKSLALNRKQGVEHANLARSLERMMDHANQLAKMTLETDPRPHLDPGELPLVSLPIWMESIKSLMINLRIRDSHEIEAARNSLKDAQLDLERHEESLWTGKGKATPLLFEDRISESTRRLCAYARDFGEILLNMIAYDSILRN</sequence>
<evidence type="ECO:0000259" key="1">
    <source>
        <dbReference type="Pfam" id="PF01895"/>
    </source>
</evidence>
<protein>
    <submittedName>
        <fullName evidence="2">Phosphate uptake regulator</fullName>
    </submittedName>
</protein>
<accession>A0A075G2M9</accession>
<dbReference type="GO" id="GO:0045936">
    <property type="term" value="P:negative regulation of phosphate metabolic process"/>
    <property type="evidence" value="ECO:0007669"/>
    <property type="project" value="InterPro"/>
</dbReference>
<proteinExistence type="predicted"/>
<dbReference type="InterPro" id="IPR028366">
    <property type="entry name" value="PhoU"/>
</dbReference>